<proteinExistence type="predicted"/>
<dbReference type="EMBL" id="BPLR01001826">
    <property type="protein sequence ID" value="GIX66866.1"/>
    <property type="molecule type" value="Genomic_DNA"/>
</dbReference>
<name>A0AAV4M636_CAEEX</name>
<feature type="region of interest" description="Disordered" evidence="1">
    <location>
        <begin position="62"/>
        <end position="134"/>
    </location>
</feature>
<evidence type="ECO:0000313" key="2">
    <source>
        <dbReference type="EMBL" id="GIX66866.1"/>
    </source>
</evidence>
<dbReference type="AlphaFoldDB" id="A0AAV4M636"/>
<gene>
    <name evidence="2" type="ORF">CEXT_80881</name>
</gene>
<keyword evidence="3" id="KW-1185">Reference proteome</keyword>
<reference evidence="2 3" key="1">
    <citation type="submission" date="2021-06" db="EMBL/GenBank/DDBJ databases">
        <title>Caerostris extrusa draft genome.</title>
        <authorList>
            <person name="Kono N."/>
            <person name="Arakawa K."/>
        </authorList>
    </citation>
    <scope>NUCLEOTIDE SEQUENCE [LARGE SCALE GENOMIC DNA]</scope>
</reference>
<comment type="caution">
    <text evidence="2">The sequence shown here is derived from an EMBL/GenBank/DDBJ whole genome shotgun (WGS) entry which is preliminary data.</text>
</comment>
<sequence length="134" mass="14516">MISGQDMVRGGGTARVGGGLSEGQREVANTLFIPFPRSNQPAPLSPCKEIDKEAAASVVALTFRPPPPLSPSRNHGNDTPDAKLCRHSGLLTNGSQLVPPRPRDFSIPPSRPNEGKDEKKRKGIKEKKDNREKK</sequence>
<feature type="region of interest" description="Disordered" evidence="1">
    <location>
        <begin position="1"/>
        <end position="22"/>
    </location>
</feature>
<accession>A0AAV4M636</accession>
<protein>
    <submittedName>
        <fullName evidence="2">Uncharacterized protein</fullName>
    </submittedName>
</protein>
<feature type="compositionally biased region" description="Basic and acidic residues" evidence="1">
    <location>
        <begin position="75"/>
        <end position="84"/>
    </location>
</feature>
<feature type="compositionally biased region" description="Basic and acidic residues" evidence="1">
    <location>
        <begin position="113"/>
        <end position="134"/>
    </location>
</feature>
<dbReference type="Proteomes" id="UP001054945">
    <property type="component" value="Unassembled WGS sequence"/>
</dbReference>
<evidence type="ECO:0000256" key="1">
    <source>
        <dbReference type="SAM" id="MobiDB-lite"/>
    </source>
</evidence>
<organism evidence="2 3">
    <name type="scientific">Caerostris extrusa</name>
    <name type="common">Bark spider</name>
    <name type="synonym">Caerostris bankana</name>
    <dbReference type="NCBI Taxonomy" id="172846"/>
    <lineage>
        <taxon>Eukaryota</taxon>
        <taxon>Metazoa</taxon>
        <taxon>Ecdysozoa</taxon>
        <taxon>Arthropoda</taxon>
        <taxon>Chelicerata</taxon>
        <taxon>Arachnida</taxon>
        <taxon>Araneae</taxon>
        <taxon>Araneomorphae</taxon>
        <taxon>Entelegynae</taxon>
        <taxon>Araneoidea</taxon>
        <taxon>Araneidae</taxon>
        <taxon>Caerostris</taxon>
    </lineage>
</organism>
<evidence type="ECO:0000313" key="3">
    <source>
        <dbReference type="Proteomes" id="UP001054945"/>
    </source>
</evidence>
<feature type="compositionally biased region" description="Gly residues" evidence="1">
    <location>
        <begin position="9"/>
        <end position="21"/>
    </location>
</feature>